<evidence type="ECO:0000313" key="4">
    <source>
        <dbReference type="WBParaSite" id="DME_0000377301-mRNA-1"/>
    </source>
</evidence>
<evidence type="ECO:0000313" key="2">
    <source>
        <dbReference type="Proteomes" id="UP000038040"/>
    </source>
</evidence>
<dbReference type="WBParaSite" id="DME_0000377301-mRNA-1">
    <property type="protein sequence ID" value="DME_0000377301-mRNA-1"/>
    <property type="gene ID" value="DME_0000377301"/>
</dbReference>
<sequence length="376" mass="41977">NNLYKHQVLRNTIAPKRYYEDINNIQECEVREALRKEAKKHKYWKGNVAGKMLIENIQNSACLHYVLESFTEMRSTTKATEGATLESCTEVFNPWKCVIEPAEDFVDQVKIMEMPGTSDLSACITCSAEGLTHCFFCRGYGTDKCAYCRGTGMKAGVAHPAIFTHPLVGTFPHPDLCRGYPGTGTAVIRPTSGGSAYGVGTPVHFMAKAGVPPPGIGQHDLCHFCQGRGIRGCSHCKGNGRKTCSTCGGSGSIRSFVKLRIQFSVERSDYYTPCDIPQELLQKVTGQIILNEVRPYVLPIRKYPEASINENSRKLCTSHLEKCLGRCRILKQRHYLEAIPIARIQYRFGSQEGVFWVYGSEHLCFIPHYPAKCAIF</sequence>
<dbReference type="OrthoDB" id="3355217at2759"/>
<gene>
    <name evidence="1" type="ORF">DME_LOCUS7778</name>
</gene>
<reference evidence="4" key="1">
    <citation type="submission" date="2017-02" db="UniProtKB">
        <authorList>
            <consortium name="WormBaseParasite"/>
        </authorList>
    </citation>
    <scope>IDENTIFICATION</scope>
</reference>
<dbReference type="PANTHER" id="PTHR48465:SF1">
    <property type="entry name" value="PROTEIN SSUH2 HOMOLOG"/>
    <property type="match status" value="1"/>
</dbReference>
<dbReference type="EMBL" id="UYYG01001163">
    <property type="protein sequence ID" value="VDN57805.1"/>
    <property type="molecule type" value="Genomic_DNA"/>
</dbReference>
<name>A0A0N4U9K2_DRAME</name>
<evidence type="ECO:0000313" key="1">
    <source>
        <dbReference type="EMBL" id="VDN57805.1"/>
    </source>
</evidence>
<dbReference type="AlphaFoldDB" id="A0A0N4U9K2"/>
<dbReference type="STRING" id="318479.A0A0N4U9K2"/>
<dbReference type="Proteomes" id="UP000274756">
    <property type="component" value="Unassembled WGS sequence"/>
</dbReference>
<protein>
    <submittedName>
        <fullName evidence="4">Protein SSUH2-like protein</fullName>
    </submittedName>
</protein>
<reference evidence="1 3" key="2">
    <citation type="submission" date="2018-11" db="EMBL/GenBank/DDBJ databases">
        <authorList>
            <consortium name="Pathogen Informatics"/>
        </authorList>
    </citation>
    <scope>NUCLEOTIDE SEQUENCE [LARGE SCALE GENOMIC DNA]</scope>
</reference>
<dbReference type="InterPro" id="IPR052789">
    <property type="entry name" value="SSUH2_homolog"/>
</dbReference>
<keyword evidence="3" id="KW-1185">Reference proteome</keyword>
<evidence type="ECO:0000313" key="3">
    <source>
        <dbReference type="Proteomes" id="UP000274756"/>
    </source>
</evidence>
<dbReference type="Proteomes" id="UP000038040">
    <property type="component" value="Unplaced"/>
</dbReference>
<accession>A0A0N4U9K2</accession>
<organism evidence="2 4">
    <name type="scientific">Dracunculus medinensis</name>
    <name type="common">Guinea worm</name>
    <dbReference type="NCBI Taxonomy" id="318479"/>
    <lineage>
        <taxon>Eukaryota</taxon>
        <taxon>Metazoa</taxon>
        <taxon>Ecdysozoa</taxon>
        <taxon>Nematoda</taxon>
        <taxon>Chromadorea</taxon>
        <taxon>Rhabditida</taxon>
        <taxon>Spirurina</taxon>
        <taxon>Dracunculoidea</taxon>
        <taxon>Dracunculidae</taxon>
        <taxon>Dracunculus</taxon>
    </lineage>
</organism>
<dbReference type="PANTHER" id="PTHR48465">
    <property type="entry name" value="PROTEIN SSUH2 HOMOLOG"/>
    <property type="match status" value="1"/>
</dbReference>
<proteinExistence type="predicted"/>